<dbReference type="AlphaFoldDB" id="S5TJP8"/>
<evidence type="ECO:0000313" key="3">
    <source>
        <dbReference type="EMBL" id="AGS35091.1"/>
    </source>
</evidence>
<accession>S5TJP8</accession>
<evidence type="ECO:0000313" key="4">
    <source>
        <dbReference type="Proteomes" id="UP000015388"/>
    </source>
</evidence>
<feature type="chain" id="PRO_5004532757" evidence="2">
    <location>
        <begin position="28"/>
        <end position="123"/>
    </location>
</feature>
<feature type="signal peptide" evidence="2">
    <location>
        <begin position="1"/>
        <end position="27"/>
    </location>
</feature>
<dbReference type="RefSeq" id="WP_020935024.1">
    <property type="nucleotide sequence ID" value="NC_021915.1"/>
</dbReference>
<dbReference type="OrthoDB" id="4427907at2"/>
<dbReference type="PATRIC" id="fig|1224163.3.peg.1625"/>
<name>S5TJP8_9CORY</name>
<evidence type="ECO:0000256" key="1">
    <source>
        <dbReference type="SAM" id="MobiDB-lite"/>
    </source>
</evidence>
<organism evidence="3 4">
    <name type="scientific">Corynebacterium maris DSM 45190</name>
    <dbReference type="NCBI Taxonomy" id="1224163"/>
    <lineage>
        <taxon>Bacteria</taxon>
        <taxon>Bacillati</taxon>
        <taxon>Actinomycetota</taxon>
        <taxon>Actinomycetes</taxon>
        <taxon>Mycobacteriales</taxon>
        <taxon>Corynebacteriaceae</taxon>
        <taxon>Corynebacterium</taxon>
    </lineage>
</organism>
<dbReference type="eggNOG" id="ENOG5031QDV">
    <property type="taxonomic scope" value="Bacteria"/>
</dbReference>
<feature type="region of interest" description="Disordered" evidence="1">
    <location>
        <begin position="46"/>
        <end position="70"/>
    </location>
</feature>
<keyword evidence="2" id="KW-0732">Signal</keyword>
<dbReference type="Proteomes" id="UP000015388">
    <property type="component" value="Chromosome"/>
</dbReference>
<keyword evidence="4" id="KW-1185">Reference proteome</keyword>
<dbReference type="EMBL" id="CP003924">
    <property type="protein sequence ID" value="AGS35091.1"/>
    <property type="molecule type" value="Genomic_DNA"/>
</dbReference>
<dbReference type="KEGG" id="cmd:B841_08090"/>
<proteinExistence type="predicted"/>
<reference evidence="3 4" key="1">
    <citation type="submission" date="2012-11" db="EMBL/GenBank/DDBJ databases">
        <title>The complete genome sequence of Corynebacterium maris Coryn-1 (=DSM 45190).</title>
        <authorList>
            <person name="Schaffert L."/>
            <person name="Albersmeier A."/>
            <person name="Kalinowski J."/>
            <person name="Ruckert C."/>
        </authorList>
    </citation>
    <scope>NUCLEOTIDE SEQUENCE [LARGE SCALE GENOMIC DNA]</scope>
    <source>
        <strain evidence="4">Coryn-1</strain>
    </source>
</reference>
<evidence type="ECO:0000256" key="2">
    <source>
        <dbReference type="SAM" id="SignalP"/>
    </source>
</evidence>
<protein>
    <submittedName>
        <fullName evidence="3">Or membrane protein</fullName>
    </submittedName>
</protein>
<gene>
    <name evidence="3" type="ORF">B841_08090</name>
</gene>
<sequence length="123" mass="12609">MRSIRKAAVAGAAAVTMAFGSTSVAVAQDDVCSTHTDNVDACVPLDKDYETDNDPNNPSLSSQIGRSLDRDEGVTGTELFGVDTDLSSAPAWAQAFQALTVVAGLGSLIGLVVGPIYNAIVHG</sequence>
<dbReference type="HOGENOM" id="CLU_144039_1_0_11"/>
<feature type="compositionally biased region" description="Polar residues" evidence="1">
    <location>
        <begin position="54"/>
        <end position="65"/>
    </location>
</feature>